<dbReference type="NCBIfam" id="TIGR00360">
    <property type="entry name" value="ComEC_N-term"/>
    <property type="match status" value="1"/>
</dbReference>
<dbReference type="InterPro" id="IPR035681">
    <property type="entry name" value="ComA-like_MBL"/>
</dbReference>
<name>A0A7U8GTB9_NEPCE</name>
<keyword evidence="3 6" id="KW-0812">Transmembrane</keyword>
<dbReference type="NCBIfam" id="TIGR00361">
    <property type="entry name" value="ComEC_Rec2"/>
    <property type="match status" value="1"/>
</dbReference>
<dbReference type="Pfam" id="PF03772">
    <property type="entry name" value="Competence"/>
    <property type="match status" value="1"/>
</dbReference>
<keyword evidence="5 6" id="KW-0472">Membrane</keyword>
<dbReference type="AlphaFoldDB" id="A0A7U8GTB9"/>
<evidence type="ECO:0000256" key="6">
    <source>
        <dbReference type="SAM" id="Phobius"/>
    </source>
</evidence>
<evidence type="ECO:0000259" key="7">
    <source>
        <dbReference type="Pfam" id="PF00753"/>
    </source>
</evidence>
<keyword evidence="2" id="KW-1003">Cell membrane</keyword>
<accession>A0A7U8GTB9</accession>
<comment type="subcellular location">
    <subcellularLocation>
        <location evidence="1">Cell membrane</location>
        <topology evidence="1">Multi-pass membrane protein</topology>
    </subcellularLocation>
</comment>
<dbReference type="SUPFAM" id="SSF56281">
    <property type="entry name" value="Metallo-hydrolase/oxidoreductase"/>
    <property type="match status" value="1"/>
</dbReference>
<feature type="transmembrane region" description="Helical" evidence="6">
    <location>
        <begin position="473"/>
        <end position="491"/>
    </location>
</feature>
<evidence type="ECO:0000313" key="11">
    <source>
        <dbReference type="Proteomes" id="UP000002171"/>
    </source>
</evidence>
<dbReference type="InterPro" id="IPR025405">
    <property type="entry name" value="DUF4131"/>
</dbReference>
<dbReference type="InterPro" id="IPR052159">
    <property type="entry name" value="Competence_DNA_uptake"/>
</dbReference>
<dbReference type="Pfam" id="PF13567">
    <property type="entry name" value="DUF4131"/>
    <property type="match status" value="1"/>
</dbReference>
<proteinExistence type="predicted"/>
<dbReference type="InterPro" id="IPR001279">
    <property type="entry name" value="Metallo-B-lactamas"/>
</dbReference>
<dbReference type="RefSeq" id="WP_007019774.1">
    <property type="nucleotide sequence ID" value="NZ_CH724125.1"/>
</dbReference>
<dbReference type="GO" id="GO:0005886">
    <property type="term" value="C:plasma membrane"/>
    <property type="evidence" value="ECO:0007669"/>
    <property type="project" value="UniProtKB-SubCell"/>
</dbReference>
<keyword evidence="11" id="KW-1185">Reference proteome</keyword>
<feature type="transmembrane region" description="Helical" evidence="6">
    <location>
        <begin position="369"/>
        <end position="388"/>
    </location>
</feature>
<dbReference type="CDD" id="cd07731">
    <property type="entry name" value="ComA-like_MBL-fold"/>
    <property type="match status" value="1"/>
</dbReference>
<keyword evidence="4 6" id="KW-1133">Transmembrane helix</keyword>
<evidence type="ECO:0000256" key="5">
    <source>
        <dbReference type="ARBA" id="ARBA00023136"/>
    </source>
</evidence>
<evidence type="ECO:0000259" key="8">
    <source>
        <dbReference type="Pfam" id="PF03772"/>
    </source>
</evidence>
<feature type="transmembrane region" description="Helical" evidence="6">
    <location>
        <begin position="282"/>
        <end position="305"/>
    </location>
</feature>
<sequence>MRSRMIAVTTGFLLAASQPKLLPVWGYIFIAVSILLLRLRYPDPSSKGMMLVIAGLVYSSLFFHAKLTSDLPEQFARTDWQIKGKVETVKYTDNQFVRFQLIPLEIKSVSSSINLDFKPERVRLAWFRPDQKLYIGQEISLVARLKPPHGQVNPKNFDYEKWLFARGINAVGYVRQITRAERNGGSVADIARHWINQTIVNQFKNQQVQGLYQAISTGNTNLLTSDNWETLKQTGTVHLAVISGLHIGFMAGMGWIIGMWVLRRLPSVSSMPYLLSISLAAGYLAISGFGLPAQRAFIMVTVLLLTSWRGHFIDHWTRWWIALVVVLLIYPMSVYETGFWLSFAAVALLILLSASELNLIKLFCLQFKLLIGMLPLYLVFFAGVSLVAPLINLIAIPLFSVLVPLLLIHLIMSSIGIELLKYPLSILGEWFWITSDKIASFNLTYVSVELSDLLGISIVALSALLVISRIFAISRTLIFIVVLPLLLGVVFDGEHSKPLKIWIYDIGQGLAVFLKKDKYHLLYDTGPSYRSGGAAFERAVLPHLKSLRVETINDLIISHDDNDHSGGRETVYSHFDVLNEYSSRLSDTSKWQLCHAGTRWLVEGVSFTFLHGSVGSNDNDRSCVLLIEHGDCKLLLPGDIGKDQELRLVNALPRVTWLVASHHGSNSSSSHEFLKATQPDVTIFSAGYANHFNHPHPLVIERVSKLKGEMLNTAEQGAIYLESDLSSGCSSISLREEQPRLWR</sequence>
<feature type="domain" description="ComEC/Rec2-related protein" evidence="8">
    <location>
        <begin position="216"/>
        <end position="466"/>
    </location>
</feature>
<dbReference type="OrthoDB" id="9761531at2"/>
<evidence type="ECO:0000256" key="4">
    <source>
        <dbReference type="ARBA" id="ARBA00022989"/>
    </source>
</evidence>
<dbReference type="GO" id="GO:0030420">
    <property type="term" value="P:establishment of competence for transformation"/>
    <property type="evidence" value="ECO:0007669"/>
    <property type="project" value="InterPro"/>
</dbReference>
<dbReference type="PANTHER" id="PTHR30619:SF1">
    <property type="entry name" value="RECOMBINATION PROTEIN 2"/>
    <property type="match status" value="1"/>
</dbReference>
<feature type="transmembrane region" description="Helical" evidence="6">
    <location>
        <begin position="239"/>
        <end position="262"/>
    </location>
</feature>
<reference evidence="10 11" key="1">
    <citation type="submission" date="2006-02" db="EMBL/GenBank/DDBJ databases">
        <authorList>
            <person name="Pinhassi J."/>
            <person name="Pedros-Alio C."/>
            <person name="Ferriera S."/>
            <person name="Johnson J."/>
            <person name="Kravitz S."/>
            <person name="Halpern A."/>
            <person name="Remington K."/>
            <person name="Beeson K."/>
            <person name="Tran B."/>
            <person name="Rogers Y.-H."/>
            <person name="Friedman R."/>
            <person name="Venter J.C."/>
        </authorList>
    </citation>
    <scope>NUCLEOTIDE SEQUENCE [LARGE SCALE GENOMIC DNA]</scope>
    <source>
        <strain evidence="10 11">MED92</strain>
    </source>
</reference>
<feature type="transmembrane region" description="Helical" evidence="6">
    <location>
        <begin position="441"/>
        <end position="467"/>
    </location>
</feature>
<feature type="transmembrane region" description="Helical" evidence="6">
    <location>
        <begin position="21"/>
        <end position="41"/>
    </location>
</feature>
<evidence type="ECO:0000313" key="10">
    <source>
        <dbReference type="EMBL" id="EAR62137.1"/>
    </source>
</evidence>
<dbReference type="InterPro" id="IPR004477">
    <property type="entry name" value="ComEC_N"/>
</dbReference>
<feature type="transmembrane region" description="Helical" evidence="6">
    <location>
        <begin position="47"/>
        <end position="65"/>
    </location>
</feature>
<evidence type="ECO:0000259" key="9">
    <source>
        <dbReference type="Pfam" id="PF13567"/>
    </source>
</evidence>
<organism evidence="10 11">
    <name type="scientific">Neptuniibacter caesariensis</name>
    <dbReference type="NCBI Taxonomy" id="207954"/>
    <lineage>
        <taxon>Bacteria</taxon>
        <taxon>Pseudomonadati</taxon>
        <taxon>Pseudomonadota</taxon>
        <taxon>Gammaproteobacteria</taxon>
        <taxon>Oceanospirillales</taxon>
        <taxon>Oceanospirillaceae</taxon>
        <taxon>Neptuniibacter</taxon>
    </lineage>
</organism>
<dbReference type="Proteomes" id="UP000002171">
    <property type="component" value="Unassembled WGS sequence"/>
</dbReference>
<dbReference type="PANTHER" id="PTHR30619">
    <property type="entry name" value="DNA INTERNALIZATION/COMPETENCE PROTEIN COMEC/REC2"/>
    <property type="match status" value="1"/>
</dbReference>
<feature type="domain" description="Metallo-beta-lactamase" evidence="7">
    <location>
        <begin position="506"/>
        <end position="687"/>
    </location>
</feature>
<dbReference type="InterPro" id="IPR004797">
    <property type="entry name" value="Competence_ComEC/Rec2"/>
</dbReference>
<evidence type="ECO:0000256" key="1">
    <source>
        <dbReference type="ARBA" id="ARBA00004651"/>
    </source>
</evidence>
<dbReference type="EMBL" id="AAOW01000004">
    <property type="protein sequence ID" value="EAR62137.1"/>
    <property type="molecule type" value="Genomic_DNA"/>
</dbReference>
<feature type="transmembrane region" description="Helical" evidence="6">
    <location>
        <begin position="394"/>
        <end position="420"/>
    </location>
</feature>
<dbReference type="InterPro" id="IPR036866">
    <property type="entry name" value="RibonucZ/Hydroxyglut_hydro"/>
</dbReference>
<protein>
    <submittedName>
        <fullName evidence="10">DNA internalization-related competence protein</fullName>
    </submittedName>
</protein>
<feature type="domain" description="DUF4131" evidence="9">
    <location>
        <begin position="25"/>
        <end position="178"/>
    </location>
</feature>
<comment type="caution">
    <text evidence="10">The sequence shown here is derived from an EMBL/GenBank/DDBJ whole genome shotgun (WGS) entry which is preliminary data.</text>
</comment>
<dbReference type="Pfam" id="PF00753">
    <property type="entry name" value="Lactamase_B"/>
    <property type="match status" value="1"/>
</dbReference>
<evidence type="ECO:0000256" key="2">
    <source>
        <dbReference type="ARBA" id="ARBA00022475"/>
    </source>
</evidence>
<feature type="transmembrane region" description="Helical" evidence="6">
    <location>
        <begin position="317"/>
        <end position="333"/>
    </location>
</feature>
<gene>
    <name evidence="10" type="ORF">MED92_10539</name>
</gene>
<dbReference type="Gene3D" id="3.60.15.10">
    <property type="entry name" value="Ribonuclease Z/Hydroxyacylglutathione hydrolase-like"/>
    <property type="match status" value="1"/>
</dbReference>
<evidence type="ECO:0000256" key="3">
    <source>
        <dbReference type="ARBA" id="ARBA00022692"/>
    </source>
</evidence>